<name>A0A9X3TV06_9BACL</name>
<evidence type="ECO:0000256" key="1">
    <source>
        <dbReference type="SAM" id="MobiDB-lite"/>
    </source>
</evidence>
<dbReference type="Proteomes" id="UP001151071">
    <property type="component" value="Unassembled WGS sequence"/>
</dbReference>
<keyword evidence="3" id="KW-1185">Reference proteome</keyword>
<dbReference type="AlphaFoldDB" id="A0A9X3TV06"/>
<dbReference type="RefSeq" id="WP_238550921.1">
    <property type="nucleotide sequence ID" value="NZ_JAPYYP010000042.1"/>
</dbReference>
<protein>
    <submittedName>
        <fullName evidence="2">Uncharacterized protein</fullName>
    </submittedName>
</protein>
<accession>A0A9X3TV06</accession>
<reference evidence="2" key="1">
    <citation type="submission" date="2022-12" db="EMBL/GenBank/DDBJ databases">
        <title>Draft genome sequence of the thermophilic strain Brevibacillus thermoruber HT42, isolated from Los Humeros, Puebla, Mexico, with biotechnological potential.</title>
        <authorList>
            <person name="Lara Sanchez J."/>
            <person name="Solis Palacios R."/>
            <person name="Bustos Baena A.S."/>
            <person name="Ruz Baez A.E."/>
            <person name="Espinosa Luna G."/>
            <person name="Oliart Ros R.M."/>
        </authorList>
    </citation>
    <scope>NUCLEOTIDE SEQUENCE</scope>
    <source>
        <strain evidence="2">HT42</strain>
    </source>
</reference>
<comment type="caution">
    <text evidence="2">The sequence shown here is derived from an EMBL/GenBank/DDBJ whole genome shotgun (WGS) entry which is preliminary data.</text>
</comment>
<gene>
    <name evidence="2" type="ORF">O3V59_20725</name>
</gene>
<evidence type="ECO:0000313" key="3">
    <source>
        <dbReference type="Proteomes" id="UP001151071"/>
    </source>
</evidence>
<dbReference type="EMBL" id="JAPYYP010000042">
    <property type="protein sequence ID" value="MDA5110770.1"/>
    <property type="molecule type" value="Genomic_DNA"/>
</dbReference>
<evidence type="ECO:0000313" key="2">
    <source>
        <dbReference type="EMBL" id="MDA5110770.1"/>
    </source>
</evidence>
<feature type="region of interest" description="Disordered" evidence="1">
    <location>
        <begin position="82"/>
        <end position="103"/>
    </location>
</feature>
<sequence length="103" mass="11740">MDHLCPVCNGLMPYQEACPRCGRPLDDAGRLYDYYGDYSPYLEIDDSKLNNGFPDRLHHHCLHVGWCPACRQEHLSVIEEWSSQALHDQSPPPFTPDAGESPR</sequence>
<proteinExistence type="predicted"/>
<organism evidence="2 3">
    <name type="scientific">Brevibacillus thermoruber</name>
    <dbReference type="NCBI Taxonomy" id="33942"/>
    <lineage>
        <taxon>Bacteria</taxon>
        <taxon>Bacillati</taxon>
        <taxon>Bacillota</taxon>
        <taxon>Bacilli</taxon>
        <taxon>Bacillales</taxon>
        <taxon>Paenibacillaceae</taxon>
        <taxon>Brevibacillus</taxon>
    </lineage>
</organism>